<organism evidence="12 13">
    <name type="scientific">Phytophthora fragariae</name>
    <dbReference type="NCBI Taxonomy" id="53985"/>
    <lineage>
        <taxon>Eukaryota</taxon>
        <taxon>Sar</taxon>
        <taxon>Stramenopiles</taxon>
        <taxon>Oomycota</taxon>
        <taxon>Peronosporomycetes</taxon>
        <taxon>Peronosporales</taxon>
        <taxon>Peronosporaceae</taxon>
        <taxon>Phytophthora</taxon>
    </lineage>
</organism>
<dbReference type="PANTHER" id="PTHR13232:SF10">
    <property type="entry name" value="NAD(P)H-HYDRATE EPIMERASE"/>
    <property type="match status" value="1"/>
</dbReference>
<keyword evidence="8 10" id="KW-0520">NAD</keyword>
<feature type="binding site" evidence="10">
    <location>
        <position position="77"/>
    </location>
    <ligand>
        <name>K(+)</name>
        <dbReference type="ChEBI" id="CHEBI:29103"/>
    </ligand>
</feature>
<accession>A0A6G0QWL2</accession>
<dbReference type="EMBL" id="QXFY01001936">
    <property type="protein sequence ID" value="KAE9306306.1"/>
    <property type="molecule type" value="Genomic_DNA"/>
</dbReference>
<comment type="cofactor">
    <cofactor evidence="10">
        <name>K(+)</name>
        <dbReference type="ChEBI" id="CHEBI:29103"/>
    </cofactor>
    <text evidence="10">Binds 1 potassium ion per subunit.</text>
</comment>
<dbReference type="InterPro" id="IPR036652">
    <property type="entry name" value="YjeF_N_dom_sf"/>
</dbReference>
<dbReference type="AlphaFoldDB" id="A0A6G0QWL2"/>
<keyword evidence="7 10" id="KW-0630">Potassium</keyword>
<name>A0A6G0QWL2_9STRA</name>
<dbReference type="GO" id="GO:0000166">
    <property type="term" value="F:nucleotide binding"/>
    <property type="evidence" value="ECO:0007669"/>
    <property type="project" value="UniProtKB-KW"/>
</dbReference>
<dbReference type="Proteomes" id="UP000486351">
    <property type="component" value="Unassembled WGS sequence"/>
</dbReference>
<dbReference type="GO" id="GO:0052856">
    <property type="term" value="F:NAD(P)HX epimerase activity"/>
    <property type="evidence" value="ECO:0007669"/>
    <property type="project" value="UniProtKB-UniRule"/>
</dbReference>
<feature type="domain" description="YjeF N-terminal" evidence="11">
    <location>
        <begin position="14"/>
        <end position="235"/>
    </location>
</feature>
<protein>
    <recommendedName>
        <fullName evidence="3 10">NAD(P)H-hydrate epimerase</fullName>
        <ecNumber evidence="3 10">5.1.99.6</ecNumber>
    </recommendedName>
    <alternativeName>
        <fullName evidence="10">NAD(P)HX epimerase</fullName>
    </alternativeName>
</protein>
<evidence type="ECO:0000313" key="13">
    <source>
        <dbReference type="Proteomes" id="UP000486351"/>
    </source>
</evidence>
<dbReference type="SUPFAM" id="SSF64153">
    <property type="entry name" value="YjeF N-terminal domain-like"/>
    <property type="match status" value="1"/>
</dbReference>
<evidence type="ECO:0000313" key="12">
    <source>
        <dbReference type="EMBL" id="KAE9306306.1"/>
    </source>
</evidence>
<evidence type="ECO:0000256" key="10">
    <source>
        <dbReference type="HAMAP-Rule" id="MF_03159"/>
    </source>
</evidence>
<comment type="caution">
    <text evidence="12">The sequence shown here is derived from an EMBL/GenBank/DDBJ whole genome shotgun (WGS) entry which is preliminary data.</text>
</comment>
<comment type="catalytic activity">
    <reaction evidence="2 10">
        <text>(6R)-NADPHX = (6S)-NADPHX</text>
        <dbReference type="Rhea" id="RHEA:32227"/>
        <dbReference type="ChEBI" id="CHEBI:64076"/>
        <dbReference type="ChEBI" id="CHEBI:64077"/>
        <dbReference type="EC" id="5.1.99.6"/>
    </reaction>
</comment>
<dbReference type="PANTHER" id="PTHR13232">
    <property type="entry name" value="NAD(P)H-HYDRATE EPIMERASE"/>
    <property type="match status" value="1"/>
</dbReference>
<comment type="similarity">
    <text evidence="10">Belongs to the NnrE/AIBP family.</text>
</comment>
<feature type="binding site" evidence="10">
    <location>
        <begin position="145"/>
        <end position="151"/>
    </location>
    <ligand>
        <name>(6S)-NADPHX</name>
        <dbReference type="ChEBI" id="CHEBI:64076"/>
    </ligand>
</feature>
<dbReference type="NCBIfam" id="TIGR00197">
    <property type="entry name" value="yjeF_nterm"/>
    <property type="match status" value="1"/>
</dbReference>
<keyword evidence="5 10" id="KW-0547">Nucleotide-binding</keyword>
<evidence type="ECO:0000256" key="3">
    <source>
        <dbReference type="ARBA" id="ARBA00012228"/>
    </source>
</evidence>
<dbReference type="GO" id="GO:0046872">
    <property type="term" value="F:metal ion binding"/>
    <property type="evidence" value="ECO:0007669"/>
    <property type="project" value="UniProtKB-KW"/>
</dbReference>
<feature type="binding site" evidence="10">
    <location>
        <position position="177"/>
    </location>
    <ligand>
        <name>K(+)</name>
        <dbReference type="ChEBI" id="CHEBI:29103"/>
    </ligand>
</feature>
<keyword evidence="4 10" id="KW-0479">Metal-binding</keyword>
<keyword evidence="6" id="KW-0521">NADP</keyword>
<comment type="catalytic activity">
    <reaction evidence="1 10">
        <text>(6R)-NADHX = (6S)-NADHX</text>
        <dbReference type="Rhea" id="RHEA:32215"/>
        <dbReference type="ChEBI" id="CHEBI:64074"/>
        <dbReference type="ChEBI" id="CHEBI:64075"/>
        <dbReference type="EC" id="5.1.99.6"/>
    </reaction>
</comment>
<evidence type="ECO:0000256" key="7">
    <source>
        <dbReference type="ARBA" id="ARBA00022958"/>
    </source>
</evidence>
<dbReference type="Pfam" id="PF03853">
    <property type="entry name" value="YjeF_N"/>
    <property type="match status" value="1"/>
</dbReference>
<evidence type="ECO:0000256" key="5">
    <source>
        <dbReference type="ARBA" id="ARBA00022741"/>
    </source>
</evidence>
<evidence type="ECO:0000256" key="2">
    <source>
        <dbReference type="ARBA" id="ARBA00000909"/>
    </source>
</evidence>
<gene>
    <name evidence="12" type="ORF">PF008_g21500</name>
</gene>
<dbReference type="FunFam" id="3.40.50.10260:FF:000005">
    <property type="entry name" value="NAD(P)H-hydrate epimerase"/>
    <property type="match status" value="1"/>
</dbReference>
<evidence type="ECO:0000259" key="11">
    <source>
        <dbReference type="PROSITE" id="PS51385"/>
    </source>
</evidence>
<comment type="caution">
    <text evidence="10">Lacks conserved residue(s) required for the propagation of feature annotation.</text>
</comment>
<dbReference type="PROSITE" id="PS51385">
    <property type="entry name" value="YJEF_N"/>
    <property type="match status" value="1"/>
</dbReference>
<evidence type="ECO:0000256" key="1">
    <source>
        <dbReference type="ARBA" id="ARBA00000013"/>
    </source>
</evidence>
<evidence type="ECO:0000256" key="9">
    <source>
        <dbReference type="ARBA" id="ARBA00023235"/>
    </source>
</evidence>
<feature type="binding site" evidence="10">
    <location>
        <position position="174"/>
    </location>
    <ligand>
        <name>(6S)-NADPHX</name>
        <dbReference type="ChEBI" id="CHEBI:64076"/>
    </ligand>
</feature>
<proteinExistence type="inferred from homology"/>
<dbReference type="HAMAP" id="MF_01966">
    <property type="entry name" value="NADHX_epimerase"/>
    <property type="match status" value="1"/>
</dbReference>
<evidence type="ECO:0000256" key="4">
    <source>
        <dbReference type="ARBA" id="ARBA00022723"/>
    </source>
</evidence>
<dbReference type="InterPro" id="IPR004443">
    <property type="entry name" value="YjeF_N_dom"/>
</dbReference>
<comment type="function">
    <text evidence="10">Catalyzes the epimerization of the S- and R-forms of NAD(P)HX, a damaged form of NAD(P)H that is a result of enzymatic or heat-dependent hydration. This is a prerequisite for the S-specific NAD(P)H-hydrate dehydratase to allow the repair of both epimers of NAD(P)HX.</text>
</comment>
<keyword evidence="9 10" id="KW-0413">Isomerase</keyword>
<dbReference type="GO" id="GO:0005739">
    <property type="term" value="C:mitochondrion"/>
    <property type="evidence" value="ECO:0007669"/>
    <property type="project" value="TreeGrafter"/>
</dbReference>
<dbReference type="Gene3D" id="3.40.50.10260">
    <property type="entry name" value="YjeF N-terminal domain"/>
    <property type="match status" value="1"/>
</dbReference>
<dbReference type="EC" id="5.1.99.6" evidence="3 10"/>
<evidence type="ECO:0000256" key="6">
    <source>
        <dbReference type="ARBA" id="ARBA00022857"/>
    </source>
</evidence>
<reference evidence="12 13" key="1">
    <citation type="submission" date="2018-09" db="EMBL/GenBank/DDBJ databases">
        <title>Genomic investigation of the strawberry pathogen Phytophthora fragariae indicates pathogenicity is determined by transcriptional variation in three key races.</title>
        <authorList>
            <person name="Adams T.M."/>
            <person name="Armitage A.D."/>
            <person name="Sobczyk M.K."/>
            <person name="Bates H.J."/>
            <person name="Dunwell J.M."/>
            <person name="Nellist C.F."/>
            <person name="Harrison R.J."/>
        </authorList>
    </citation>
    <scope>NUCLEOTIDE SEQUENCE [LARGE SCALE GENOMIC DNA]</scope>
    <source>
        <strain evidence="12 13">NOV-77</strain>
    </source>
</reference>
<feature type="binding site" evidence="10">
    <location>
        <position position="141"/>
    </location>
    <ligand>
        <name>K(+)</name>
        <dbReference type="ChEBI" id="CHEBI:29103"/>
    </ligand>
</feature>
<dbReference type="InterPro" id="IPR032976">
    <property type="entry name" value="YJEFN_prot_NAXE-like"/>
</dbReference>
<sequence>MLKQMTRYLTQREAQRLDEQLMSSVYGFSIDQLMELAGLSVAAAVGKQFPSAAVASTSNAAGGGYNRVLVVAGPGNNGGDALVAARHLVYFGYSPSILYPKRSAKPLFEGLVAQCEQLKIPFIERIQDASAVDAAYDLILDGIFGFSFSGSIRPPFDHVVGTLQKCQTPIVSIDIPSGWHVEKGNEDGVGLEPQMLVSLSAPKLCAKHFTGPGKVHYVGGRFVPKSLAEEFNLKLPEYPGVEQCVERPSRGHHYVLHRDNTYIVCCAQQGSSQNEVEGIRAVNRCPTYHGCAVPMMAVVRSLAPCTCLLQGNWPIVIAMRLHLEARLF</sequence>
<evidence type="ECO:0000256" key="8">
    <source>
        <dbReference type="ARBA" id="ARBA00023027"/>
    </source>
</evidence>
<feature type="binding site" evidence="10">
    <location>
        <begin position="76"/>
        <end position="80"/>
    </location>
    <ligand>
        <name>(6S)-NADPHX</name>
        <dbReference type="ChEBI" id="CHEBI:64076"/>
    </ligand>
</feature>